<protein>
    <submittedName>
        <fullName evidence="1">Uncharacterized protein</fullName>
    </submittedName>
</protein>
<evidence type="ECO:0000313" key="2">
    <source>
        <dbReference type="Proteomes" id="UP000245956"/>
    </source>
</evidence>
<evidence type="ECO:0000313" key="1">
    <source>
        <dbReference type="EMBL" id="PWI69638.1"/>
    </source>
</evidence>
<accession>A0A2U3E549</accession>
<organism evidence="1 2">
    <name type="scientific">Purpureocillium lilacinum</name>
    <name type="common">Paecilomyces lilacinus</name>
    <dbReference type="NCBI Taxonomy" id="33203"/>
    <lineage>
        <taxon>Eukaryota</taxon>
        <taxon>Fungi</taxon>
        <taxon>Dikarya</taxon>
        <taxon>Ascomycota</taxon>
        <taxon>Pezizomycotina</taxon>
        <taxon>Sordariomycetes</taxon>
        <taxon>Hypocreomycetidae</taxon>
        <taxon>Hypocreales</taxon>
        <taxon>Ophiocordycipitaceae</taxon>
        <taxon>Purpureocillium</taxon>
    </lineage>
</organism>
<proteinExistence type="predicted"/>
<sequence>MAGSPTPPTGSRRRAENGLIRGGEAAARRFYGPLIGLRWWLGTRRPPLSAAARTAIGVPGPMVVVLAVGGCPRGQLAAAASRAAQAPPKDAPDSGQLVRHWPLWHSHQAAREGTLVLEGLRYWRNLLSLADLVQQKPEMRAQPVSTQVDSMRWCCDGPLTLATWRVRASVLFASLTTPNAISVLITCNQVPPLRSGRRRHIRTCHKSVSSNCGCSWLWKLAPLSHTDWLPIADAGHLRSPIYVAMLDCKAIPSAFESRPPSRAASPPFRNGLAAARRSADEEFLGGPVPVKGARGLSSALLMAAHSITQLPKCFIRLPGLGPRDGMRADAAGRLTLAAKVPGAYWCSRGRPSESCVGPSLPSYRGASLGVCLPSPGNMNPVPVALQAPAKVPQVMFVGNAAQTPYHVRVSGLF</sequence>
<dbReference type="Proteomes" id="UP000245956">
    <property type="component" value="Unassembled WGS sequence"/>
</dbReference>
<dbReference type="EMBL" id="LCWV01000011">
    <property type="protein sequence ID" value="PWI69638.1"/>
    <property type="molecule type" value="Genomic_DNA"/>
</dbReference>
<comment type="caution">
    <text evidence="1">The sequence shown here is derived from an EMBL/GenBank/DDBJ whole genome shotgun (WGS) entry which is preliminary data.</text>
</comment>
<dbReference type="AlphaFoldDB" id="A0A2U3E549"/>
<name>A0A2U3E549_PURLI</name>
<gene>
    <name evidence="1" type="ORF">PCL_00550</name>
</gene>
<reference evidence="1 2" key="1">
    <citation type="journal article" date="2016" name="Front. Microbiol.">
        <title>Genome and transcriptome sequences reveal the specific parasitism of the nematophagous Purpureocillium lilacinum 36-1.</title>
        <authorList>
            <person name="Xie J."/>
            <person name="Li S."/>
            <person name="Mo C."/>
            <person name="Xiao X."/>
            <person name="Peng D."/>
            <person name="Wang G."/>
            <person name="Xiao Y."/>
        </authorList>
    </citation>
    <scope>NUCLEOTIDE SEQUENCE [LARGE SCALE GENOMIC DNA]</scope>
    <source>
        <strain evidence="1 2">36-1</strain>
    </source>
</reference>